<evidence type="ECO:0000256" key="2">
    <source>
        <dbReference type="ARBA" id="ARBA00012513"/>
    </source>
</evidence>
<dbReference type="InterPro" id="IPR006462">
    <property type="entry name" value="MS5"/>
</dbReference>
<dbReference type="InterPro" id="IPR011009">
    <property type="entry name" value="Kinase-like_dom_sf"/>
</dbReference>
<dbReference type="InterPro" id="IPR000719">
    <property type="entry name" value="Prot_kinase_dom"/>
</dbReference>
<dbReference type="SMART" id="SM00220">
    <property type="entry name" value="S_TKc"/>
    <property type="match status" value="1"/>
</dbReference>
<reference evidence="15" key="1">
    <citation type="submission" date="2019-12" db="EMBL/GenBank/DDBJ databases">
        <title>Genome sequencing and annotation of Brassica cretica.</title>
        <authorList>
            <person name="Studholme D.J."/>
            <person name="Sarris P.F."/>
        </authorList>
    </citation>
    <scope>NUCLEOTIDE SEQUENCE</scope>
    <source>
        <strain evidence="15">PFS-001/15</strain>
        <tissue evidence="15">Leaf</tissue>
    </source>
</reference>
<protein>
    <recommendedName>
        <fullName evidence="2">non-specific serine/threonine protein kinase</fullName>
        <ecNumber evidence="2">2.7.11.1</ecNumber>
    </recommendedName>
</protein>
<organism evidence="15 16">
    <name type="scientific">Brassica cretica</name>
    <name type="common">Mustard</name>
    <dbReference type="NCBI Taxonomy" id="69181"/>
    <lineage>
        <taxon>Eukaryota</taxon>
        <taxon>Viridiplantae</taxon>
        <taxon>Streptophyta</taxon>
        <taxon>Embryophyta</taxon>
        <taxon>Tracheophyta</taxon>
        <taxon>Spermatophyta</taxon>
        <taxon>Magnoliopsida</taxon>
        <taxon>eudicotyledons</taxon>
        <taxon>Gunneridae</taxon>
        <taxon>Pentapetalae</taxon>
        <taxon>rosids</taxon>
        <taxon>malvids</taxon>
        <taxon>Brassicales</taxon>
        <taxon>Brassicaceae</taxon>
        <taxon>Brassiceae</taxon>
        <taxon>Brassica</taxon>
    </lineage>
</organism>
<dbReference type="InterPro" id="IPR017441">
    <property type="entry name" value="Protein_kinase_ATP_BS"/>
</dbReference>
<dbReference type="Pfam" id="PF04776">
    <property type="entry name" value="protein_MS5"/>
    <property type="match status" value="1"/>
</dbReference>
<comment type="catalytic activity">
    <reaction evidence="9">
        <text>L-threonyl-[protein] + ATP = O-phospho-L-threonyl-[protein] + ADP + H(+)</text>
        <dbReference type="Rhea" id="RHEA:46608"/>
        <dbReference type="Rhea" id="RHEA-COMP:11060"/>
        <dbReference type="Rhea" id="RHEA-COMP:11605"/>
        <dbReference type="ChEBI" id="CHEBI:15378"/>
        <dbReference type="ChEBI" id="CHEBI:30013"/>
        <dbReference type="ChEBI" id="CHEBI:30616"/>
        <dbReference type="ChEBI" id="CHEBI:61977"/>
        <dbReference type="ChEBI" id="CHEBI:456216"/>
        <dbReference type="EC" id="2.7.11.1"/>
    </reaction>
</comment>
<dbReference type="FunFam" id="1.10.510.10:FF:000564">
    <property type="entry name" value="Phosphoenolpyruvate carboxylase kinase 1"/>
    <property type="match status" value="1"/>
</dbReference>
<dbReference type="EMBL" id="QGKW02000007">
    <property type="protein sequence ID" value="KAF2619794.1"/>
    <property type="molecule type" value="Genomic_DNA"/>
</dbReference>
<comment type="catalytic activity">
    <reaction evidence="10">
        <text>L-seryl-[protein] + ATP = O-phospho-L-seryl-[protein] + ADP + H(+)</text>
        <dbReference type="Rhea" id="RHEA:17989"/>
        <dbReference type="Rhea" id="RHEA-COMP:9863"/>
        <dbReference type="Rhea" id="RHEA-COMP:11604"/>
        <dbReference type="ChEBI" id="CHEBI:15378"/>
        <dbReference type="ChEBI" id="CHEBI:29999"/>
        <dbReference type="ChEBI" id="CHEBI:30616"/>
        <dbReference type="ChEBI" id="CHEBI:83421"/>
        <dbReference type="ChEBI" id="CHEBI:456216"/>
        <dbReference type="EC" id="2.7.11.1"/>
    </reaction>
</comment>
<evidence type="ECO:0000256" key="12">
    <source>
        <dbReference type="PROSITE-ProRule" id="PRU10141"/>
    </source>
</evidence>
<evidence type="ECO:0000256" key="13">
    <source>
        <dbReference type="RuleBase" id="RU000304"/>
    </source>
</evidence>
<dbReference type="PROSITE" id="PS00107">
    <property type="entry name" value="PROTEIN_KINASE_ATP"/>
    <property type="match status" value="1"/>
</dbReference>
<dbReference type="InterPro" id="IPR050205">
    <property type="entry name" value="CDPK_Ser/Thr_kinases"/>
</dbReference>
<dbReference type="InterPro" id="IPR008271">
    <property type="entry name" value="Ser/Thr_kinase_AS"/>
</dbReference>
<comment type="similarity">
    <text evidence="1">Belongs to the protein kinase superfamily. CAMK Ser/Thr protein kinase family. CaMK subfamily.</text>
</comment>
<evidence type="ECO:0000313" key="15">
    <source>
        <dbReference type="EMBL" id="KAF2619794.1"/>
    </source>
</evidence>
<keyword evidence="6" id="KW-0418">Kinase</keyword>
<keyword evidence="4" id="KW-0808">Transferase</keyword>
<dbReference type="Pfam" id="PF00069">
    <property type="entry name" value="Pkinase"/>
    <property type="match status" value="1"/>
</dbReference>
<dbReference type="AlphaFoldDB" id="A0A8S9MHK4"/>
<dbReference type="GO" id="GO:0005524">
    <property type="term" value="F:ATP binding"/>
    <property type="evidence" value="ECO:0007669"/>
    <property type="project" value="UniProtKB-UniRule"/>
</dbReference>
<dbReference type="GO" id="GO:0009416">
    <property type="term" value="P:response to light stimulus"/>
    <property type="evidence" value="ECO:0007669"/>
    <property type="project" value="UniProtKB-ARBA"/>
</dbReference>
<dbReference type="Proteomes" id="UP000712281">
    <property type="component" value="Unassembled WGS sequence"/>
</dbReference>
<evidence type="ECO:0000256" key="7">
    <source>
        <dbReference type="ARBA" id="ARBA00022840"/>
    </source>
</evidence>
<keyword evidence="7 12" id="KW-0067">ATP-binding</keyword>
<dbReference type="PROSITE" id="PS00108">
    <property type="entry name" value="PROTEIN_KINASE_ST"/>
    <property type="match status" value="1"/>
</dbReference>
<evidence type="ECO:0000256" key="1">
    <source>
        <dbReference type="ARBA" id="ARBA00005354"/>
    </source>
</evidence>
<feature type="binding site" evidence="12">
    <location>
        <position position="42"/>
    </location>
    <ligand>
        <name>ATP</name>
        <dbReference type="ChEBI" id="CHEBI:30616"/>
    </ligand>
</feature>
<feature type="domain" description="Protein kinase" evidence="14">
    <location>
        <begin position="13"/>
        <end position="271"/>
    </location>
</feature>
<dbReference type="FunFam" id="3.30.200.20:FF:000733">
    <property type="entry name" value="Phosphoenolpyruvate carboxylase kinase 1"/>
    <property type="match status" value="1"/>
</dbReference>
<evidence type="ECO:0000313" key="16">
    <source>
        <dbReference type="Proteomes" id="UP000712281"/>
    </source>
</evidence>
<evidence type="ECO:0000256" key="11">
    <source>
        <dbReference type="ARBA" id="ARBA00055722"/>
    </source>
</evidence>
<dbReference type="EC" id="2.7.11.1" evidence="2"/>
<evidence type="ECO:0000256" key="6">
    <source>
        <dbReference type="ARBA" id="ARBA00022777"/>
    </source>
</evidence>
<dbReference type="PANTHER" id="PTHR24349">
    <property type="entry name" value="SERINE/THREONINE-PROTEIN KINASE"/>
    <property type="match status" value="1"/>
</dbReference>
<dbReference type="Gene3D" id="1.10.510.10">
    <property type="entry name" value="Transferase(Phosphotransferase) domain 1"/>
    <property type="match status" value="1"/>
</dbReference>
<evidence type="ECO:0000256" key="3">
    <source>
        <dbReference type="ARBA" id="ARBA00022527"/>
    </source>
</evidence>
<gene>
    <name evidence="15" type="ORF">F2Q68_00040521</name>
</gene>
<evidence type="ECO:0000256" key="8">
    <source>
        <dbReference type="ARBA" id="ARBA00023317"/>
    </source>
</evidence>
<keyword evidence="8" id="KW-0670">Pyruvate</keyword>
<evidence type="ECO:0000256" key="10">
    <source>
        <dbReference type="ARBA" id="ARBA00048679"/>
    </source>
</evidence>
<dbReference type="SUPFAM" id="SSF56112">
    <property type="entry name" value="Protein kinase-like (PK-like)"/>
    <property type="match status" value="1"/>
</dbReference>
<keyword evidence="3 13" id="KW-0723">Serine/threonine-protein kinase</keyword>
<evidence type="ECO:0000256" key="9">
    <source>
        <dbReference type="ARBA" id="ARBA00047899"/>
    </source>
</evidence>
<dbReference type="Gene3D" id="3.30.200.20">
    <property type="entry name" value="Phosphorylase Kinase, domain 1"/>
    <property type="match status" value="1"/>
</dbReference>
<evidence type="ECO:0000256" key="5">
    <source>
        <dbReference type="ARBA" id="ARBA00022741"/>
    </source>
</evidence>
<proteinExistence type="inferred from homology"/>
<evidence type="ECO:0000259" key="14">
    <source>
        <dbReference type="PROSITE" id="PS50011"/>
    </source>
</evidence>
<dbReference type="PROSITE" id="PS50011">
    <property type="entry name" value="PROTEIN_KINASE_DOM"/>
    <property type="match status" value="1"/>
</dbReference>
<comment type="function">
    <text evidence="11">Calcium-independent kinase involved in light-dependent phosphoenolpyruvate carboxylase phosphorylation.</text>
</comment>
<dbReference type="CDD" id="cd05117">
    <property type="entry name" value="STKc_CAMK"/>
    <property type="match status" value="1"/>
</dbReference>
<comment type="caution">
    <text evidence="15">The sequence shown here is derived from an EMBL/GenBank/DDBJ whole genome shotgun (WGS) entry which is preliminary data.</text>
</comment>
<dbReference type="GO" id="GO:0004674">
    <property type="term" value="F:protein serine/threonine kinase activity"/>
    <property type="evidence" value="ECO:0007669"/>
    <property type="project" value="UniProtKB-KW"/>
</dbReference>
<accession>A0A8S9MHK4</accession>
<name>A0A8S9MHK4_BRACR</name>
<keyword evidence="5 12" id="KW-0547">Nucleotide-binding</keyword>
<sequence length="459" mass="51122">MTCSQTNDNDNKYQICEEIGRGHFGTVTRVYAPATGDFLACKTIDKSSITDALDRACIDTEPKLMALLSYHPNIVQIHDLVDTDSTLSIYMELVDPSVSIYDRLVSSGTFSESQTASFAKQILQGLSHCHRYGVVHRDIKPENILLDLRNDAVKICDFGSGVWLGEGETTEGVVGTPYYVAPEVLMGCSYGEKVDLWSAGVVLYTMLAGAPPFYGETAEEIFEAVLRGNLRFPPSVFRGVSSMAKDFLRKMMCKDASRRLSAEQALSLTVTCVWECVGMLLISIFNVLGNLNYEKFTQGTNFELDSLMKFNIRSAASPYYITLVARLPSSGLQLLGWIKSVIPWPSSEIGFSDTKRFYMLNESELQCDWIYLYVELAICDSHRWFTAKDLSNFELEIVQVAIESLDDKEPPSLKSKAAIIYIAYKDLAKARIGVPYHCQAVVRRVINEATGTLSIQGDC</sequence>
<dbReference type="GO" id="GO:0046898">
    <property type="term" value="P:response to cycloheximide"/>
    <property type="evidence" value="ECO:0007669"/>
    <property type="project" value="UniProtKB-ARBA"/>
</dbReference>
<evidence type="ECO:0000256" key="4">
    <source>
        <dbReference type="ARBA" id="ARBA00022679"/>
    </source>
</evidence>